<dbReference type="InterPro" id="IPR045853">
    <property type="entry name" value="Pep_chain_release_fac_I_sf"/>
</dbReference>
<comment type="function">
    <text evidence="1 7">Peptide chain release factor 1 directs the termination of translation in response to the peptide chain termination codons UAG and UAA.</text>
</comment>
<dbReference type="Proteomes" id="UP000288395">
    <property type="component" value="Unassembled WGS sequence"/>
</dbReference>
<evidence type="ECO:0000256" key="8">
    <source>
        <dbReference type="NCBIfam" id="TIGR00019"/>
    </source>
</evidence>
<organism evidence="10 11">
    <name type="scientific">Aliidiomarina iranensis</name>
    <dbReference type="NCBI Taxonomy" id="1434071"/>
    <lineage>
        <taxon>Bacteria</taxon>
        <taxon>Pseudomonadati</taxon>
        <taxon>Pseudomonadota</taxon>
        <taxon>Gammaproteobacteria</taxon>
        <taxon>Alteromonadales</taxon>
        <taxon>Idiomarinaceae</taxon>
        <taxon>Aliidiomarina</taxon>
    </lineage>
</organism>
<dbReference type="InterPro" id="IPR000352">
    <property type="entry name" value="Pep_chain_release_fac_I"/>
</dbReference>
<name>A0A432VX24_9GAMM</name>
<evidence type="ECO:0000313" key="10">
    <source>
        <dbReference type="EMBL" id="RUO21230.1"/>
    </source>
</evidence>
<feature type="domain" description="Prokaryotic-type class I peptide chain release factors" evidence="9">
    <location>
        <begin position="231"/>
        <end position="247"/>
    </location>
</feature>
<dbReference type="Gene3D" id="3.30.70.1660">
    <property type="match status" value="1"/>
</dbReference>
<keyword evidence="6 7" id="KW-0648">Protein biosynthesis</keyword>
<dbReference type="PANTHER" id="PTHR43804:SF7">
    <property type="entry name" value="LD18447P"/>
    <property type="match status" value="1"/>
</dbReference>
<dbReference type="NCBIfam" id="NF001859">
    <property type="entry name" value="PRK00591.1"/>
    <property type="match status" value="1"/>
</dbReference>
<dbReference type="Pfam" id="PF00472">
    <property type="entry name" value="RF-1"/>
    <property type="match status" value="1"/>
</dbReference>
<comment type="PTM">
    <text evidence="7">Methylated by PrmC. Methylation increases the termination efficiency of RF1.</text>
</comment>
<dbReference type="InterPro" id="IPR005139">
    <property type="entry name" value="PCRF"/>
</dbReference>
<comment type="subcellular location">
    <subcellularLocation>
        <location evidence="2 7">Cytoplasm</location>
    </subcellularLocation>
</comment>
<dbReference type="InterPro" id="IPR004373">
    <property type="entry name" value="RF-1"/>
</dbReference>
<dbReference type="InterPro" id="IPR050057">
    <property type="entry name" value="Prokaryotic/Mito_RF"/>
</dbReference>
<gene>
    <name evidence="7 10" type="primary">prfA</name>
    <name evidence="10" type="ORF">CWE08_06515</name>
</gene>
<evidence type="ECO:0000256" key="3">
    <source>
        <dbReference type="ARBA" id="ARBA00010835"/>
    </source>
</evidence>
<dbReference type="AlphaFoldDB" id="A0A432VX24"/>
<protein>
    <recommendedName>
        <fullName evidence="7 8">Peptide chain release factor 1</fullName>
        <shortName evidence="7">RF-1</shortName>
    </recommendedName>
</protein>
<reference evidence="11" key="1">
    <citation type="journal article" date="2018" name="Front. Microbiol.">
        <title>Genome-Based Analysis Reveals the Taxonomy and Diversity of the Family Idiomarinaceae.</title>
        <authorList>
            <person name="Liu Y."/>
            <person name="Lai Q."/>
            <person name="Shao Z."/>
        </authorList>
    </citation>
    <scope>NUCLEOTIDE SEQUENCE [LARGE SCALE GENOMIC DNA]</scope>
    <source>
        <strain evidence="11">GBPy7</strain>
    </source>
</reference>
<accession>A0A432VX24</accession>
<dbReference type="FunFam" id="3.30.70.1660:FF:000002">
    <property type="entry name" value="Peptide chain release factor 1"/>
    <property type="match status" value="1"/>
</dbReference>
<dbReference type="FunFam" id="3.30.160.20:FF:000004">
    <property type="entry name" value="Peptide chain release factor 1"/>
    <property type="match status" value="1"/>
</dbReference>
<keyword evidence="4 7" id="KW-0488">Methylation</keyword>
<evidence type="ECO:0000256" key="4">
    <source>
        <dbReference type="ARBA" id="ARBA00022481"/>
    </source>
</evidence>
<feature type="modified residue" description="N5-methylglutamine" evidence="7">
    <location>
        <position position="238"/>
    </location>
</feature>
<evidence type="ECO:0000259" key="9">
    <source>
        <dbReference type="PROSITE" id="PS00745"/>
    </source>
</evidence>
<evidence type="ECO:0000256" key="2">
    <source>
        <dbReference type="ARBA" id="ARBA00004496"/>
    </source>
</evidence>
<keyword evidence="5 7" id="KW-0963">Cytoplasm</keyword>
<evidence type="ECO:0000256" key="7">
    <source>
        <dbReference type="HAMAP-Rule" id="MF_00093"/>
    </source>
</evidence>
<dbReference type="GO" id="GO:0005829">
    <property type="term" value="C:cytosol"/>
    <property type="evidence" value="ECO:0007669"/>
    <property type="project" value="UniProtKB-ARBA"/>
</dbReference>
<proteinExistence type="inferred from homology"/>
<dbReference type="OrthoDB" id="9806673at2"/>
<dbReference type="NCBIfam" id="TIGR00019">
    <property type="entry name" value="prfA"/>
    <property type="match status" value="1"/>
</dbReference>
<dbReference type="Pfam" id="PF03462">
    <property type="entry name" value="PCRF"/>
    <property type="match status" value="1"/>
</dbReference>
<dbReference type="RefSeq" id="WP_126766888.1">
    <property type="nucleotide sequence ID" value="NZ_PIPJ01000003.1"/>
</dbReference>
<dbReference type="SMART" id="SM00937">
    <property type="entry name" value="PCRF"/>
    <property type="match status" value="1"/>
</dbReference>
<dbReference type="Gene3D" id="6.10.140.1950">
    <property type="match status" value="1"/>
</dbReference>
<evidence type="ECO:0000313" key="11">
    <source>
        <dbReference type="Proteomes" id="UP000288395"/>
    </source>
</evidence>
<evidence type="ECO:0000256" key="6">
    <source>
        <dbReference type="ARBA" id="ARBA00022917"/>
    </source>
</evidence>
<dbReference type="SUPFAM" id="SSF75620">
    <property type="entry name" value="Release factor"/>
    <property type="match status" value="1"/>
</dbReference>
<evidence type="ECO:0000256" key="5">
    <source>
        <dbReference type="ARBA" id="ARBA00022490"/>
    </source>
</evidence>
<keyword evidence="11" id="KW-1185">Reference proteome</keyword>
<comment type="caution">
    <text evidence="10">The sequence shown here is derived from an EMBL/GenBank/DDBJ whole genome shotgun (WGS) entry which is preliminary data.</text>
</comment>
<dbReference type="Gene3D" id="3.30.160.20">
    <property type="match status" value="1"/>
</dbReference>
<dbReference type="FunFam" id="3.30.70.1660:FF:000004">
    <property type="entry name" value="Peptide chain release factor 1"/>
    <property type="match status" value="1"/>
</dbReference>
<evidence type="ECO:0000256" key="1">
    <source>
        <dbReference type="ARBA" id="ARBA00002986"/>
    </source>
</evidence>
<dbReference type="EMBL" id="PIPJ01000003">
    <property type="protein sequence ID" value="RUO21230.1"/>
    <property type="molecule type" value="Genomic_DNA"/>
</dbReference>
<dbReference type="PROSITE" id="PS00745">
    <property type="entry name" value="RF_PROK_I"/>
    <property type="match status" value="1"/>
</dbReference>
<dbReference type="PANTHER" id="PTHR43804">
    <property type="entry name" value="LD18447P"/>
    <property type="match status" value="1"/>
</dbReference>
<dbReference type="HAMAP" id="MF_00093">
    <property type="entry name" value="Rel_fac_1"/>
    <property type="match status" value="1"/>
</dbReference>
<dbReference type="GO" id="GO:0016149">
    <property type="term" value="F:translation release factor activity, codon specific"/>
    <property type="evidence" value="ECO:0007669"/>
    <property type="project" value="UniProtKB-UniRule"/>
</dbReference>
<sequence length="364" mass="40615">MLKASLVNKLESLIERHEELEVLLGDADIITNQDKFRALSREYSQLEDAVKCFRQYQQSLADLATAKEMVDESDAEMREMAYEEVELAEESLANLASELQILLLPKDPNDDRPCYLEIRAGAGGDEAAIFAGDLFRMYSRYAERNGWRMNIISANEGEHGGFKEIIVHMMGDGAYGRMKFESGGHRVQRVPETESQGRIHTSACTVAVLPEIPEAEAIDINPADLRIDTYRASGAGGQHVNRTDSAVRLTHLPTGVVVECQEERSQHKNKAKAMSVLQSRLQAAEDARRAAAEQSTRRSLVGSGDRSERIRTYNYPQGRVTDHRINLTLHRLNEVIEGSLDLLLDAIIQEHNADLLAALSEQGE</sequence>
<comment type="similarity">
    <text evidence="3 7">Belongs to the prokaryotic/mitochondrial release factor family.</text>
</comment>